<organism evidence="3 5">
    <name type="scientific">Dehalococcoides mccartyi</name>
    <dbReference type="NCBI Taxonomy" id="61435"/>
    <lineage>
        <taxon>Bacteria</taxon>
        <taxon>Bacillati</taxon>
        <taxon>Chloroflexota</taxon>
        <taxon>Dehalococcoidia</taxon>
        <taxon>Dehalococcoidales</taxon>
        <taxon>Dehalococcoidaceae</taxon>
        <taxon>Dehalococcoides</taxon>
    </lineage>
</organism>
<evidence type="ECO:0000313" key="4">
    <source>
        <dbReference type="EMBL" id="WRO07045.1"/>
    </source>
</evidence>
<dbReference type="AlphaFoldDB" id="A0A0V8M2L0"/>
<dbReference type="EMBL" id="JGYD01000018">
    <property type="protein sequence ID" value="KSV17978.1"/>
    <property type="molecule type" value="Genomic_DNA"/>
</dbReference>
<dbReference type="EMBL" id="AP017649">
    <property type="protein sequence ID" value="BAZ97776.1"/>
    <property type="molecule type" value="Genomic_DNA"/>
</dbReference>
<feature type="region of interest" description="Disordered" evidence="1">
    <location>
        <begin position="116"/>
        <end position="136"/>
    </location>
</feature>
<dbReference type="RefSeq" id="WP_010937065.1">
    <property type="nucleotide sequence ID" value="NZ_AP017649.1"/>
</dbReference>
<sequence>MSDKRMLIVPAELVRRIDENRGDLSQADFLNYLIDSQLGGENRKENGISSQEFEALKQDVKKLLEKSNKSASREELVSFQEDTKKLLKSFVDFFVGYGLELGKGSSAMSDLEALSKLGGAGSKDETPGGEVKLKWK</sequence>
<evidence type="ECO:0000313" key="5">
    <source>
        <dbReference type="Proteomes" id="UP000053577"/>
    </source>
</evidence>
<reference evidence="2 6" key="2">
    <citation type="journal article" date="2017" name="Sci. Rep.">
        <title>Isolation and genomic characterization of a Dehalococcoides strain suggests genomic rearrangement during culture.</title>
        <authorList>
            <person name="Yohda M."/>
            <person name="Ikegami K."/>
            <person name="Aita Y."/>
            <person name="Kitajima M."/>
            <person name="Takechi A."/>
            <person name="Iwamoto M."/>
            <person name="Fukuda T."/>
            <person name="Tamura N."/>
            <person name="Shibasaki J."/>
            <person name="Koike S."/>
            <person name="Komatsu D."/>
            <person name="Miyagi S."/>
            <person name="Nishimura M."/>
            <person name="Uchino Y."/>
            <person name="Shiroma A."/>
            <person name="Shimoji M."/>
            <person name="Tamotsu H."/>
            <person name="Ashimine N."/>
            <person name="Shinzato M."/>
            <person name="Ohki S."/>
            <person name="Nakano K."/>
            <person name="Teruya K."/>
            <person name="Satou K."/>
            <person name="Hirano T."/>
            <person name="Yagi O."/>
        </authorList>
    </citation>
    <scope>NUCLEOTIDE SEQUENCE [LARGE SCALE GENOMIC DNA]</scope>
    <source>
        <strain evidence="2 6">UCH-ATV1</strain>
    </source>
</reference>
<protein>
    <submittedName>
        <fullName evidence="3">Uncharacterized protein</fullName>
    </submittedName>
</protein>
<dbReference type="Proteomes" id="UP000218257">
    <property type="component" value="Chromosome"/>
</dbReference>
<feature type="compositionally biased region" description="Basic and acidic residues" evidence="1">
    <location>
        <begin position="122"/>
        <end position="136"/>
    </location>
</feature>
<gene>
    <name evidence="3" type="ORF">DA01_04870</name>
    <name evidence="2" type="ORF">DEHALATV1_1148</name>
    <name evidence="4" type="ORF">VLL09_06555</name>
</gene>
<reference evidence="3 5" key="1">
    <citation type="journal article" date="2015" name="Sci. Rep.">
        <title>A comparative genomics and reductive dehalogenase gene transcription study of two chloroethene-respiring bacteria, Dehalococcoides mccartyi strains MB and 11a.</title>
        <authorList>
            <person name="Low A."/>
            <person name="Shen Z."/>
            <person name="Cheng D."/>
            <person name="Rogers M.J."/>
            <person name="Lee P.K."/>
            <person name="He J."/>
        </authorList>
    </citation>
    <scope>NUCLEOTIDE SEQUENCE [LARGE SCALE GENOMIC DNA]</scope>
    <source>
        <strain evidence="3 5">MB</strain>
    </source>
</reference>
<evidence type="ECO:0000313" key="2">
    <source>
        <dbReference type="EMBL" id="BAZ97776.1"/>
    </source>
</evidence>
<dbReference type="OrthoDB" id="158722at2"/>
<evidence type="ECO:0000313" key="6">
    <source>
        <dbReference type="Proteomes" id="UP000218257"/>
    </source>
</evidence>
<evidence type="ECO:0000313" key="3">
    <source>
        <dbReference type="EMBL" id="KSV17978.1"/>
    </source>
</evidence>
<evidence type="ECO:0000256" key="1">
    <source>
        <dbReference type="SAM" id="MobiDB-lite"/>
    </source>
</evidence>
<accession>A0A0V8M2L0</accession>
<dbReference type="EMBL" id="CP141531">
    <property type="protein sequence ID" value="WRO07045.1"/>
    <property type="molecule type" value="Genomic_DNA"/>
</dbReference>
<dbReference type="eggNOG" id="ENOG5030S1K">
    <property type="taxonomic scope" value="Bacteria"/>
</dbReference>
<dbReference type="Proteomes" id="UP001327986">
    <property type="component" value="Chromosome"/>
</dbReference>
<proteinExistence type="predicted"/>
<reference evidence="4" key="3">
    <citation type="submission" date="2023-12" db="EMBL/GenBank/DDBJ databases">
        <title>Isolation of organohalide respiring bacteria Dehalococcoides mccartyi strain GPTCE1 in groundwater collected near a chemical plant in Suzhou, China.</title>
        <authorList>
            <person name="Liu G."/>
        </authorList>
    </citation>
    <scope>NUCLEOTIDE SEQUENCE</scope>
    <source>
        <strain evidence="4">GPTCE1</strain>
    </source>
</reference>
<name>A0A0V8M2L0_9CHLR</name>
<dbReference type="PATRIC" id="fig|61435.5.peg.958"/>
<dbReference type="GeneID" id="3229322"/>
<dbReference type="Proteomes" id="UP000053577">
    <property type="component" value="Unassembled WGS sequence"/>
</dbReference>